<dbReference type="Pfam" id="PF00098">
    <property type="entry name" value="zf-CCHC"/>
    <property type="match status" value="1"/>
</dbReference>
<keyword evidence="1" id="KW-0862">Zinc</keyword>
<dbReference type="OrthoDB" id="10413398at2759"/>
<feature type="domain" description="CCHC-type" evidence="2">
    <location>
        <begin position="187"/>
        <end position="201"/>
    </location>
</feature>
<evidence type="ECO:0000256" key="1">
    <source>
        <dbReference type="PROSITE-ProRule" id="PRU00047"/>
    </source>
</evidence>
<accession>A0A420I1H3</accession>
<dbReference type="AlphaFoldDB" id="A0A420I1H3"/>
<keyword evidence="1" id="KW-0479">Metal-binding</keyword>
<keyword evidence="4" id="KW-1185">Reference proteome</keyword>
<gene>
    <name evidence="3" type="ORF">OnM2_025071</name>
</gene>
<dbReference type="EMBL" id="MCFK01002522">
    <property type="protein sequence ID" value="RKF63496.1"/>
    <property type="molecule type" value="Genomic_DNA"/>
</dbReference>
<evidence type="ECO:0000313" key="3">
    <source>
        <dbReference type="EMBL" id="RKF63496.1"/>
    </source>
</evidence>
<organism evidence="3 4">
    <name type="scientific">Erysiphe neolycopersici</name>
    <dbReference type="NCBI Taxonomy" id="212602"/>
    <lineage>
        <taxon>Eukaryota</taxon>
        <taxon>Fungi</taxon>
        <taxon>Dikarya</taxon>
        <taxon>Ascomycota</taxon>
        <taxon>Pezizomycotina</taxon>
        <taxon>Leotiomycetes</taxon>
        <taxon>Erysiphales</taxon>
        <taxon>Erysiphaceae</taxon>
        <taxon>Erysiphe</taxon>
    </lineage>
</organism>
<evidence type="ECO:0000313" key="4">
    <source>
        <dbReference type="Proteomes" id="UP000286134"/>
    </source>
</evidence>
<dbReference type="InterPro" id="IPR001878">
    <property type="entry name" value="Znf_CCHC"/>
</dbReference>
<dbReference type="Gene3D" id="4.10.60.10">
    <property type="entry name" value="Zinc finger, CCHC-type"/>
    <property type="match status" value="1"/>
</dbReference>
<dbReference type="GO" id="GO:0008270">
    <property type="term" value="F:zinc ion binding"/>
    <property type="evidence" value="ECO:0007669"/>
    <property type="project" value="UniProtKB-KW"/>
</dbReference>
<proteinExistence type="predicted"/>
<dbReference type="InterPro" id="IPR036875">
    <property type="entry name" value="Znf_CCHC_sf"/>
</dbReference>
<reference evidence="3 4" key="1">
    <citation type="journal article" date="2018" name="BMC Genomics">
        <title>Comparative genome analyses reveal sequence features reflecting distinct modes of host-adaptation between dicot and monocot powdery mildew.</title>
        <authorList>
            <person name="Wu Y."/>
            <person name="Ma X."/>
            <person name="Pan Z."/>
            <person name="Kale S.D."/>
            <person name="Song Y."/>
            <person name="King H."/>
            <person name="Zhang Q."/>
            <person name="Presley C."/>
            <person name="Deng X."/>
            <person name="Wei C.I."/>
            <person name="Xiao S."/>
        </authorList>
    </citation>
    <scope>NUCLEOTIDE SEQUENCE [LARGE SCALE GENOMIC DNA]</scope>
    <source>
        <strain evidence="3">UMSG2</strain>
    </source>
</reference>
<protein>
    <recommendedName>
        <fullName evidence="2">CCHC-type domain-containing protein</fullName>
    </recommendedName>
</protein>
<keyword evidence="1" id="KW-0863">Zinc-finger</keyword>
<sequence>MPHKFSCMEELKDASPDNWQRLHNIQRSLFNEITPYRFWQFRIVGNLSGDFDTLLKIEVILTIMRNYNGVQPPISHLASIRKKSDEGDLKFLRRFRSIFNRMLLSMAGSSVTYEVLKHTLHRGLADIYSEALETTIELAAQSQHTNTSHHLTEQTLNLLSSGSDEIMATEEISESDDIAFAIESDYCYKCGLQGHWSRSCP</sequence>
<comment type="caution">
    <text evidence="3">The sequence shown here is derived from an EMBL/GenBank/DDBJ whole genome shotgun (WGS) entry which is preliminary data.</text>
</comment>
<dbReference type="SUPFAM" id="SSF57756">
    <property type="entry name" value="Retrovirus zinc finger-like domains"/>
    <property type="match status" value="1"/>
</dbReference>
<dbReference type="Proteomes" id="UP000286134">
    <property type="component" value="Unassembled WGS sequence"/>
</dbReference>
<name>A0A420I1H3_9PEZI</name>
<evidence type="ECO:0000259" key="2">
    <source>
        <dbReference type="PROSITE" id="PS50158"/>
    </source>
</evidence>
<dbReference type="GO" id="GO:0003676">
    <property type="term" value="F:nucleic acid binding"/>
    <property type="evidence" value="ECO:0007669"/>
    <property type="project" value="InterPro"/>
</dbReference>
<dbReference type="PROSITE" id="PS50158">
    <property type="entry name" value="ZF_CCHC"/>
    <property type="match status" value="1"/>
</dbReference>